<evidence type="ECO:0000256" key="1">
    <source>
        <dbReference type="SAM" id="Phobius"/>
    </source>
</evidence>
<dbReference type="Gene3D" id="2.40.10.220">
    <property type="entry name" value="predicted glycosyltransferase like domains"/>
    <property type="match status" value="1"/>
</dbReference>
<dbReference type="AlphaFoldDB" id="C4FI76"/>
<protein>
    <submittedName>
        <fullName evidence="3">Type IV pilus assembly protein PilZ</fullName>
    </submittedName>
</protein>
<organism evidence="3 4">
    <name type="scientific">Sulfurihydrogenibium yellowstonense SS-5</name>
    <dbReference type="NCBI Taxonomy" id="432331"/>
    <lineage>
        <taxon>Bacteria</taxon>
        <taxon>Pseudomonadati</taxon>
        <taxon>Aquificota</taxon>
        <taxon>Aquificia</taxon>
        <taxon>Aquificales</taxon>
        <taxon>Hydrogenothermaceae</taxon>
        <taxon>Sulfurihydrogenibium</taxon>
    </lineage>
</organism>
<dbReference type="SUPFAM" id="SSF141371">
    <property type="entry name" value="PilZ domain-like"/>
    <property type="match status" value="1"/>
</dbReference>
<keyword evidence="4" id="KW-1185">Reference proteome</keyword>
<keyword evidence="1" id="KW-0472">Membrane</keyword>
<gene>
    <name evidence="3" type="ORF">SULYE_0260</name>
</gene>
<feature type="transmembrane region" description="Helical" evidence="1">
    <location>
        <begin position="23"/>
        <end position="43"/>
    </location>
</feature>
<dbReference type="RefSeq" id="WP_007545682.1">
    <property type="nucleotide sequence ID" value="NZ_ABZS01000015.1"/>
</dbReference>
<keyword evidence="1" id="KW-1133">Transmembrane helix</keyword>
<keyword evidence="1" id="KW-0812">Transmembrane</keyword>
<dbReference type="Pfam" id="PF07238">
    <property type="entry name" value="PilZ"/>
    <property type="match status" value="1"/>
</dbReference>
<accession>C4FI76</accession>
<dbReference type="GO" id="GO:0035438">
    <property type="term" value="F:cyclic-di-GMP binding"/>
    <property type="evidence" value="ECO:0007669"/>
    <property type="project" value="InterPro"/>
</dbReference>
<evidence type="ECO:0000313" key="3">
    <source>
        <dbReference type="EMBL" id="EEP61229.1"/>
    </source>
</evidence>
<proteinExistence type="predicted"/>
<dbReference type="OrthoDB" id="10536at2"/>
<comment type="caution">
    <text evidence="3">The sequence shown here is derived from an EMBL/GenBank/DDBJ whole genome shotgun (WGS) entry which is preliminary data.</text>
</comment>
<dbReference type="EMBL" id="ABZS01000015">
    <property type="protein sequence ID" value="EEP61229.1"/>
    <property type="molecule type" value="Genomic_DNA"/>
</dbReference>
<dbReference type="Proteomes" id="UP000005540">
    <property type="component" value="Unassembled WGS sequence"/>
</dbReference>
<evidence type="ECO:0000313" key="4">
    <source>
        <dbReference type="Proteomes" id="UP000005540"/>
    </source>
</evidence>
<evidence type="ECO:0000259" key="2">
    <source>
        <dbReference type="Pfam" id="PF07238"/>
    </source>
</evidence>
<sequence length="353" mass="41221">MPEKKPVVEGYQKAIEKLSGVDINAIVFLLFLILIIILAVLFLNNLSKKLKAKYQYSEFVKYAKEKELSDEQVSILWDYSKKMGRDPFLALEFKSPFEKVVDLYIKDNPNFNENLIKDMREKLGFDVVPSFVPITVTKDIDLFQGGRIKLEDGRSFNVVLYDKDELYMYWAITDKNIPNLNVGDRVKISFTRKSDGAYVVEVQIEDILKESGTVILKIPHTFEILRTQRREYPRVDTDIEAVLGKKIREDDKEIIKWYIGRILDISPSGARFCVSIEEKNTLNLRIGDEIILTFTLEEKDFQLTGDVVNIYEKQKIICYGIKFKEIKESVQRDIFSYVRKEQQKMLSLYKKQS</sequence>
<name>C4FI76_9AQUI</name>
<feature type="domain" description="PilZ" evidence="2">
    <location>
        <begin position="228"/>
        <end position="339"/>
    </location>
</feature>
<reference evidence="3 4" key="1">
    <citation type="submission" date="2009-04" db="EMBL/GenBank/DDBJ databases">
        <authorList>
            <person name="Reysenbach A.-L."/>
            <person name="Heidelberg J.F."/>
            <person name="Nelson W.C."/>
        </authorList>
    </citation>
    <scope>NUCLEOTIDE SEQUENCE [LARGE SCALE GENOMIC DNA]</scope>
    <source>
        <strain evidence="3 4">SS-5</strain>
    </source>
</reference>
<dbReference type="InterPro" id="IPR009875">
    <property type="entry name" value="PilZ_domain"/>
</dbReference>